<dbReference type="AlphaFoldDB" id="A0A835MDJ6"/>
<dbReference type="Proteomes" id="UP000631114">
    <property type="component" value="Unassembled WGS sequence"/>
</dbReference>
<organism evidence="2 3">
    <name type="scientific">Coptis chinensis</name>
    <dbReference type="NCBI Taxonomy" id="261450"/>
    <lineage>
        <taxon>Eukaryota</taxon>
        <taxon>Viridiplantae</taxon>
        <taxon>Streptophyta</taxon>
        <taxon>Embryophyta</taxon>
        <taxon>Tracheophyta</taxon>
        <taxon>Spermatophyta</taxon>
        <taxon>Magnoliopsida</taxon>
        <taxon>Ranunculales</taxon>
        <taxon>Ranunculaceae</taxon>
        <taxon>Coptidoideae</taxon>
        <taxon>Coptis</taxon>
    </lineage>
</organism>
<protein>
    <submittedName>
        <fullName evidence="2">Uncharacterized protein</fullName>
    </submittedName>
</protein>
<gene>
    <name evidence="2" type="ORF">IFM89_026297</name>
</gene>
<feature type="region of interest" description="Disordered" evidence="1">
    <location>
        <begin position="47"/>
        <end position="84"/>
    </location>
</feature>
<reference evidence="2 3" key="1">
    <citation type="submission" date="2020-10" db="EMBL/GenBank/DDBJ databases">
        <title>The Coptis chinensis genome and diversification of protoberbering-type alkaloids.</title>
        <authorList>
            <person name="Wang B."/>
            <person name="Shu S."/>
            <person name="Song C."/>
            <person name="Liu Y."/>
        </authorList>
    </citation>
    <scope>NUCLEOTIDE SEQUENCE [LARGE SCALE GENOMIC DNA]</scope>
    <source>
        <strain evidence="2">HL-2020</strain>
        <tissue evidence="2">Leaf</tissue>
    </source>
</reference>
<feature type="non-terminal residue" evidence="2">
    <location>
        <position position="223"/>
    </location>
</feature>
<evidence type="ECO:0000313" key="2">
    <source>
        <dbReference type="EMBL" id="KAF9625717.1"/>
    </source>
</evidence>
<comment type="caution">
    <text evidence="2">The sequence shown here is derived from an EMBL/GenBank/DDBJ whole genome shotgun (WGS) entry which is preliminary data.</text>
</comment>
<feature type="compositionally biased region" description="Acidic residues" evidence="1">
    <location>
        <begin position="47"/>
        <end position="81"/>
    </location>
</feature>
<evidence type="ECO:0000313" key="3">
    <source>
        <dbReference type="Proteomes" id="UP000631114"/>
    </source>
</evidence>
<keyword evidence="3" id="KW-1185">Reference proteome</keyword>
<dbReference type="EMBL" id="JADFTS010000001">
    <property type="protein sequence ID" value="KAF9625717.1"/>
    <property type="molecule type" value="Genomic_DNA"/>
</dbReference>
<evidence type="ECO:0000256" key="1">
    <source>
        <dbReference type="SAM" id="MobiDB-lite"/>
    </source>
</evidence>
<sequence length="223" mass="25208">EIPPIDMVDMDSKTQDNLKFYFHGKIPYEVFDLSFPDDIMDFLCEVEEEAEKEDESEGQESEKESDEGEEEGSVEGEDEDESCKVLKDDGETYKFLEDGYGREESVKEKEKTVAKNLEKKDDTVQVGFGILALKKNHKTQGESNNLIHVTASMQREKRNENKSHCSRPNRKLFEASLTGDVGGLLHLLKEQPLLLYGVALASVQNPLHVAAMAGHFSFVKEMI</sequence>
<name>A0A835MDJ6_9MAGN</name>
<accession>A0A835MDJ6</accession>
<proteinExistence type="predicted"/>